<feature type="domain" description="SANT" evidence="7">
    <location>
        <begin position="200"/>
        <end position="235"/>
    </location>
</feature>
<keyword evidence="5" id="KW-1133">Transmembrane helix</keyword>
<name>A0A6G1S7W7_9ACAR</name>
<dbReference type="GO" id="GO:0045944">
    <property type="term" value="P:positive regulation of transcription by RNA polymerase II"/>
    <property type="evidence" value="ECO:0007669"/>
    <property type="project" value="TreeGrafter"/>
</dbReference>
<feature type="domain" description="Myb-like" evidence="6">
    <location>
        <begin position="197"/>
        <end position="247"/>
    </location>
</feature>
<dbReference type="CDD" id="cd00167">
    <property type="entry name" value="SANT"/>
    <property type="match status" value="2"/>
</dbReference>
<keyword evidence="2" id="KW-0677">Repeat</keyword>
<dbReference type="PROSITE" id="PS51293">
    <property type="entry name" value="SANT"/>
    <property type="match status" value="1"/>
</dbReference>
<proteinExistence type="predicted"/>
<dbReference type="InterPro" id="IPR017884">
    <property type="entry name" value="SANT_dom"/>
</dbReference>
<evidence type="ECO:0000259" key="8">
    <source>
        <dbReference type="PROSITE" id="PS51294"/>
    </source>
</evidence>
<feature type="domain" description="HTH myb-type" evidence="8">
    <location>
        <begin position="149"/>
        <end position="200"/>
    </location>
</feature>
<dbReference type="GO" id="GO:0000978">
    <property type="term" value="F:RNA polymerase II cis-regulatory region sequence-specific DNA binding"/>
    <property type="evidence" value="ECO:0007669"/>
    <property type="project" value="TreeGrafter"/>
</dbReference>
<evidence type="ECO:0000256" key="3">
    <source>
        <dbReference type="ARBA" id="ARBA00023125"/>
    </source>
</evidence>
<accession>A0A6G1S7W7</accession>
<dbReference type="InterPro" id="IPR001005">
    <property type="entry name" value="SANT/Myb"/>
</dbReference>
<dbReference type="Pfam" id="PF00249">
    <property type="entry name" value="Myb_DNA-binding"/>
    <property type="match status" value="2"/>
</dbReference>
<dbReference type="GO" id="GO:0005634">
    <property type="term" value="C:nucleus"/>
    <property type="evidence" value="ECO:0007669"/>
    <property type="project" value="UniProtKB-SubCell"/>
</dbReference>
<dbReference type="PROSITE" id="PS50090">
    <property type="entry name" value="MYB_LIKE"/>
    <property type="match status" value="2"/>
</dbReference>
<evidence type="ECO:0000259" key="6">
    <source>
        <dbReference type="PROSITE" id="PS50090"/>
    </source>
</evidence>
<organism evidence="9">
    <name type="scientific">Aceria tosichella</name>
    <name type="common">wheat curl mite</name>
    <dbReference type="NCBI Taxonomy" id="561515"/>
    <lineage>
        <taxon>Eukaryota</taxon>
        <taxon>Metazoa</taxon>
        <taxon>Ecdysozoa</taxon>
        <taxon>Arthropoda</taxon>
        <taxon>Chelicerata</taxon>
        <taxon>Arachnida</taxon>
        <taxon>Acari</taxon>
        <taxon>Acariformes</taxon>
        <taxon>Trombidiformes</taxon>
        <taxon>Prostigmata</taxon>
        <taxon>Eupodina</taxon>
        <taxon>Eriophyoidea</taxon>
        <taxon>Eriophyidae</taxon>
        <taxon>Eriophyinae</taxon>
        <taxon>Aceriini</taxon>
        <taxon>Aceria</taxon>
    </lineage>
</organism>
<dbReference type="PANTHER" id="PTHR45614:SF25">
    <property type="entry name" value="MYB PROTEIN"/>
    <property type="match status" value="1"/>
</dbReference>
<dbReference type="InterPro" id="IPR017930">
    <property type="entry name" value="Myb_dom"/>
</dbReference>
<gene>
    <name evidence="9" type="primary">MYB</name>
    <name evidence="9" type="ORF">g.536</name>
</gene>
<protein>
    <submittedName>
        <fullName evidence="9">Transcriptional activator Myb</fullName>
    </submittedName>
</protein>
<feature type="domain" description="Myb-like" evidence="6">
    <location>
        <begin position="149"/>
        <end position="196"/>
    </location>
</feature>
<dbReference type="PROSITE" id="PS51294">
    <property type="entry name" value="HTH_MYB"/>
    <property type="match status" value="2"/>
</dbReference>
<comment type="subcellular location">
    <subcellularLocation>
        <location evidence="1">Nucleus</location>
    </subcellularLocation>
</comment>
<dbReference type="GO" id="GO:0000981">
    <property type="term" value="F:DNA-binding transcription factor activity, RNA polymerase II-specific"/>
    <property type="evidence" value="ECO:0007669"/>
    <property type="project" value="TreeGrafter"/>
</dbReference>
<dbReference type="Gene3D" id="1.10.10.60">
    <property type="entry name" value="Homeodomain-like"/>
    <property type="match status" value="2"/>
</dbReference>
<evidence type="ECO:0000256" key="2">
    <source>
        <dbReference type="ARBA" id="ARBA00022737"/>
    </source>
</evidence>
<feature type="compositionally biased region" description="Basic and acidic residues" evidence="4">
    <location>
        <begin position="249"/>
        <end position="260"/>
    </location>
</feature>
<dbReference type="SMART" id="SM00717">
    <property type="entry name" value="SANT"/>
    <property type="match status" value="2"/>
</dbReference>
<feature type="region of interest" description="Disordered" evidence="4">
    <location>
        <begin position="247"/>
        <end position="274"/>
    </location>
</feature>
<keyword evidence="5" id="KW-0812">Transmembrane</keyword>
<dbReference type="InterPro" id="IPR009057">
    <property type="entry name" value="Homeodomain-like_sf"/>
</dbReference>
<evidence type="ECO:0000313" key="9">
    <source>
        <dbReference type="EMBL" id="MDE46033.1"/>
    </source>
</evidence>
<keyword evidence="3" id="KW-0238">DNA-binding</keyword>
<evidence type="ECO:0000256" key="5">
    <source>
        <dbReference type="SAM" id="Phobius"/>
    </source>
</evidence>
<feature type="domain" description="HTH myb-type" evidence="8">
    <location>
        <begin position="201"/>
        <end position="251"/>
    </location>
</feature>
<dbReference type="FunFam" id="1.10.10.60:FF:000010">
    <property type="entry name" value="Transcriptional activator Myb isoform A"/>
    <property type="match status" value="1"/>
</dbReference>
<evidence type="ECO:0000256" key="1">
    <source>
        <dbReference type="ARBA" id="ARBA00004123"/>
    </source>
</evidence>
<dbReference type="GO" id="GO:0000278">
    <property type="term" value="P:mitotic cell cycle"/>
    <property type="evidence" value="ECO:0007669"/>
    <property type="project" value="TreeGrafter"/>
</dbReference>
<reference evidence="9" key="1">
    <citation type="submission" date="2018-10" db="EMBL/GenBank/DDBJ databases">
        <title>Transcriptome assembly of Aceria tosichella (Wheat curl mite) Type 2.</title>
        <authorList>
            <person name="Scully E.D."/>
            <person name="Geib S.M."/>
            <person name="Palmer N.A."/>
            <person name="Gupta A.K."/>
            <person name="Sarath G."/>
            <person name="Tatineni S."/>
        </authorList>
    </citation>
    <scope>NUCLEOTIDE SEQUENCE</scope>
    <source>
        <strain evidence="9">LincolnNE</strain>
    </source>
</reference>
<evidence type="ECO:0000259" key="7">
    <source>
        <dbReference type="PROSITE" id="PS51293"/>
    </source>
</evidence>
<evidence type="ECO:0000256" key="4">
    <source>
        <dbReference type="SAM" id="MobiDB-lite"/>
    </source>
</evidence>
<dbReference type="PANTHER" id="PTHR45614">
    <property type="entry name" value="MYB PROTEIN-RELATED"/>
    <property type="match status" value="1"/>
</dbReference>
<dbReference type="InterPro" id="IPR050560">
    <property type="entry name" value="MYB_TF"/>
</dbReference>
<keyword evidence="5" id="KW-0472">Membrane</keyword>
<feature type="transmembrane region" description="Helical" evidence="5">
    <location>
        <begin position="99"/>
        <end position="118"/>
    </location>
</feature>
<dbReference type="AlphaFoldDB" id="A0A6G1S7W7"/>
<sequence>MECSSYRRTAGCFGPERTLWRGCVTWLLVCCCYWLLCLLWAWRSPFRIACTTRALIFGAQSEEKENINKSSSPPSTLQWPTHCMDAYLRKHQQVSVQSNLYLIPYIYLFIFILIYLFLTRLVVIHKQKQNFTLVHVCPVMISRKKICTKKGPWSPEEDERVVQLVAEHGPKKWTLIATHLEGRIGKQCRERWHNHLNPNIVKTKWTDEEERIIIEAHRDYGNHWAKIAKLLPGRTDNAIKNHWNSTLKRKAEGTLRKRSGDNGGNGRRKPEGNLQLRKQFKLENQPSTNSKLTVTNINQTKDMTSSFATPLPSTSYSFTTALSSNSNNIHNNININHHNNVNISHSNMISNFNQAMHPQPHNEDHENNVPSAQYAQFLGLPLEDPLGFDDINFNLDNPDPYLEFDTLFNFN</sequence>
<feature type="transmembrane region" description="Helical" evidence="5">
    <location>
        <begin position="24"/>
        <end position="42"/>
    </location>
</feature>
<dbReference type="EMBL" id="GGYP01001262">
    <property type="protein sequence ID" value="MDE46033.1"/>
    <property type="molecule type" value="Transcribed_RNA"/>
</dbReference>
<dbReference type="SUPFAM" id="SSF46689">
    <property type="entry name" value="Homeodomain-like"/>
    <property type="match status" value="1"/>
</dbReference>